<evidence type="ECO:0000313" key="1">
    <source>
        <dbReference type="EMBL" id="KAF7265845.1"/>
    </source>
</evidence>
<keyword evidence="2" id="KW-1185">Reference proteome</keyword>
<gene>
    <name evidence="1" type="ORF">GWI33_020915</name>
</gene>
<name>A0A834M3W3_RHYFE</name>
<organism evidence="1 2">
    <name type="scientific">Rhynchophorus ferrugineus</name>
    <name type="common">Red palm weevil</name>
    <name type="synonym">Curculio ferrugineus</name>
    <dbReference type="NCBI Taxonomy" id="354439"/>
    <lineage>
        <taxon>Eukaryota</taxon>
        <taxon>Metazoa</taxon>
        <taxon>Ecdysozoa</taxon>
        <taxon>Arthropoda</taxon>
        <taxon>Hexapoda</taxon>
        <taxon>Insecta</taxon>
        <taxon>Pterygota</taxon>
        <taxon>Neoptera</taxon>
        <taxon>Endopterygota</taxon>
        <taxon>Coleoptera</taxon>
        <taxon>Polyphaga</taxon>
        <taxon>Cucujiformia</taxon>
        <taxon>Curculionidae</taxon>
        <taxon>Dryophthorinae</taxon>
        <taxon>Rhynchophorus</taxon>
    </lineage>
</organism>
<dbReference type="OrthoDB" id="7731029at2759"/>
<dbReference type="EMBL" id="JAACXV010014584">
    <property type="protein sequence ID" value="KAF7265845.1"/>
    <property type="molecule type" value="Genomic_DNA"/>
</dbReference>
<protein>
    <submittedName>
        <fullName evidence="1">Uncharacterized protein</fullName>
    </submittedName>
</protein>
<sequence>MPILEVEEILVKYKKQEEQIETVLRTECIRDSLLNKDPKVGCLRLTIQETRNRNKLILKEQEVVKGNLRSKAIFSPMELQWEKVFNEYQINPSLPIITWIF</sequence>
<comment type="caution">
    <text evidence="1">The sequence shown here is derived from an EMBL/GenBank/DDBJ whole genome shotgun (WGS) entry which is preliminary data.</text>
</comment>
<proteinExistence type="predicted"/>
<evidence type="ECO:0000313" key="2">
    <source>
        <dbReference type="Proteomes" id="UP000625711"/>
    </source>
</evidence>
<dbReference type="Proteomes" id="UP000625711">
    <property type="component" value="Unassembled WGS sequence"/>
</dbReference>
<dbReference type="AlphaFoldDB" id="A0A834M3W3"/>
<reference evidence="1" key="1">
    <citation type="submission" date="2020-08" db="EMBL/GenBank/DDBJ databases">
        <title>Genome sequencing and assembly of the red palm weevil Rhynchophorus ferrugineus.</title>
        <authorList>
            <person name="Dias G.B."/>
            <person name="Bergman C.M."/>
            <person name="Manee M."/>
        </authorList>
    </citation>
    <scope>NUCLEOTIDE SEQUENCE</scope>
    <source>
        <strain evidence="1">AA-2017</strain>
        <tissue evidence="1">Whole larva</tissue>
    </source>
</reference>
<accession>A0A834M3W3</accession>